<evidence type="ECO:0000256" key="1">
    <source>
        <dbReference type="SAM" id="MobiDB-lite"/>
    </source>
</evidence>
<proteinExistence type="predicted"/>
<evidence type="ECO:0000313" key="2">
    <source>
        <dbReference type="EMBL" id="GLD52067.1"/>
    </source>
</evidence>
<dbReference type="AlphaFoldDB" id="A0AAD3R116"/>
<evidence type="ECO:0000313" key="3">
    <source>
        <dbReference type="Proteomes" id="UP001279410"/>
    </source>
</evidence>
<dbReference type="Proteomes" id="UP001279410">
    <property type="component" value="Unassembled WGS sequence"/>
</dbReference>
<sequence>MGHQESESDPSSPQAPGRPLTAPREHRGTAQQGLGSAAHQAGSEVSQDQPAYEPMVLGEGPRGAQGPNLSMPSSPLHTHVWLLYKSCSSSKGAGQSRLSAHSASPSGWLSLPVVPTPGNHIDTGKKGCGE</sequence>
<comment type="caution">
    <text evidence="2">The sequence shown here is derived from an EMBL/GenBank/DDBJ whole genome shotgun (WGS) entry which is preliminary data.</text>
</comment>
<feature type="compositionally biased region" description="Polar residues" evidence="1">
    <location>
        <begin position="90"/>
        <end position="107"/>
    </location>
</feature>
<organism evidence="2 3">
    <name type="scientific">Lates japonicus</name>
    <name type="common">Japanese lates</name>
    <dbReference type="NCBI Taxonomy" id="270547"/>
    <lineage>
        <taxon>Eukaryota</taxon>
        <taxon>Metazoa</taxon>
        <taxon>Chordata</taxon>
        <taxon>Craniata</taxon>
        <taxon>Vertebrata</taxon>
        <taxon>Euteleostomi</taxon>
        <taxon>Actinopterygii</taxon>
        <taxon>Neopterygii</taxon>
        <taxon>Teleostei</taxon>
        <taxon>Neoteleostei</taxon>
        <taxon>Acanthomorphata</taxon>
        <taxon>Carangaria</taxon>
        <taxon>Carangaria incertae sedis</taxon>
        <taxon>Centropomidae</taxon>
        <taxon>Lates</taxon>
    </lineage>
</organism>
<accession>A0AAD3R116</accession>
<keyword evidence="3" id="KW-1185">Reference proteome</keyword>
<feature type="region of interest" description="Disordered" evidence="1">
    <location>
        <begin position="90"/>
        <end position="130"/>
    </location>
</feature>
<reference evidence="2" key="1">
    <citation type="submission" date="2022-08" db="EMBL/GenBank/DDBJ databases">
        <title>Genome sequencing of akame (Lates japonicus).</title>
        <authorList>
            <person name="Hashiguchi Y."/>
            <person name="Takahashi H."/>
        </authorList>
    </citation>
    <scope>NUCLEOTIDE SEQUENCE</scope>
    <source>
        <strain evidence="2">Kochi</strain>
    </source>
</reference>
<gene>
    <name evidence="2" type="ORF">AKAME5_000502400</name>
</gene>
<feature type="region of interest" description="Disordered" evidence="1">
    <location>
        <begin position="1"/>
        <end position="75"/>
    </location>
</feature>
<dbReference type="EMBL" id="BRZM01000012">
    <property type="protein sequence ID" value="GLD52067.1"/>
    <property type="molecule type" value="Genomic_DNA"/>
</dbReference>
<protein>
    <submittedName>
        <fullName evidence="2">Protein TANC1 isoform X1</fullName>
    </submittedName>
</protein>
<name>A0AAD3R116_LATJO</name>